<dbReference type="SUPFAM" id="SSF109604">
    <property type="entry name" value="HD-domain/PDEase-like"/>
    <property type="match status" value="1"/>
</dbReference>
<gene>
    <name evidence="2" type="ORF">Achr_3640</name>
</gene>
<keyword evidence="3" id="KW-1185">Reference proteome</keyword>
<dbReference type="InterPro" id="IPR007214">
    <property type="entry name" value="YbaK/aa-tRNA-synth-assoc-dom"/>
</dbReference>
<dbReference type="KEGG" id="acx:Achr_3640"/>
<proteinExistence type="predicted"/>
<dbReference type="Proteomes" id="UP000068210">
    <property type="component" value="Chromosome"/>
</dbReference>
<dbReference type="EMBL" id="CP010415">
    <property type="protein sequence ID" value="AJE19870.1"/>
    <property type="molecule type" value="Genomic_DNA"/>
</dbReference>
<dbReference type="PROSITE" id="PS51833">
    <property type="entry name" value="HDOD"/>
    <property type="match status" value="1"/>
</dbReference>
<dbReference type="Gene3D" id="3.90.960.10">
    <property type="entry name" value="YbaK/aminoacyl-tRNA synthetase-associated domain"/>
    <property type="match status" value="1"/>
</dbReference>
<dbReference type="InterPro" id="IPR052340">
    <property type="entry name" value="RNase_Y/CdgJ"/>
</dbReference>
<dbReference type="Pfam" id="PF04073">
    <property type="entry name" value="tRNA_edit"/>
    <property type="match status" value="1"/>
</dbReference>
<protein>
    <submittedName>
        <fullName evidence="2">Signal transduction protein</fullName>
    </submittedName>
</protein>
<dbReference type="InterPro" id="IPR013976">
    <property type="entry name" value="HDOD"/>
</dbReference>
<dbReference type="InterPro" id="IPR014627">
    <property type="entry name" value="UCP036888_HDGYP-like"/>
</dbReference>
<dbReference type="AlphaFoldDB" id="A0A0C4WL92"/>
<dbReference type="GO" id="GO:0002161">
    <property type="term" value="F:aminoacyl-tRNA deacylase activity"/>
    <property type="evidence" value="ECO:0007669"/>
    <property type="project" value="InterPro"/>
</dbReference>
<dbReference type="HOGENOM" id="CLU_046996_0_0_6"/>
<evidence type="ECO:0000259" key="1">
    <source>
        <dbReference type="PROSITE" id="PS51833"/>
    </source>
</evidence>
<accession>A0A0C4WL92</accession>
<organism evidence="2 3">
    <name type="scientific">Azotobacter chroococcum NCIMB 8003</name>
    <dbReference type="NCBI Taxonomy" id="1328314"/>
    <lineage>
        <taxon>Bacteria</taxon>
        <taxon>Pseudomonadati</taxon>
        <taxon>Pseudomonadota</taxon>
        <taxon>Gammaproteobacteria</taxon>
        <taxon>Pseudomonadales</taxon>
        <taxon>Pseudomonadaceae</taxon>
        <taxon>Azotobacter</taxon>
    </lineage>
</organism>
<dbReference type="Gene3D" id="1.10.3210.10">
    <property type="entry name" value="Hypothetical protein af1432"/>
    <property type="match status" value="1"/>
</dbReference>
<name>A0A0C4WL92_9GAMM</name>
<dbReference type="InterPro" id="IPR036754">
    <property type="entry name" value="YbaK/aa-tRNA-synt-asso_dom_sf"/>
</dbReference>
<sequence length="465" mass="52164">MPKTMPTAAELLQPQLPPIIRDLLDRLGLPVRIVHERPGSGLPRVQAALLEDDTGSLLVLFPRDQLLDLHRLKTVIGRTLVPAEARLQRLFDRERLSALPGLPALVDSPCLYDERLLQGPNLLLDSGQPHVLLEIDSEHYRSLLGDAACARFGVPLIRLRHNLQAHAEEPMEAVQGFTARRIRQRLERRVEIPPRQNTVLRIRQLHGNPRACSDDDVTNLIETDPALAAQVVSWAGLADTSHHPSAERVLSVEDAIVRVLGSDVVLNLSLGLSEIKLAEHAEAWEDMTPYWEEALYTATLMDGLCRAMPRGKRPEPGLAYLAGLLHNFGYLTLAHIFPSYFRLLSQHLRINPHVPHLLIEHHLLGITREQIGAWLMEHWRMPEELSVALRSQHDPGYRGRHAVYANLVYVAVNLLRNRGIGGTLQEEIPQQLLDELGLTRARAEEALDRVLAAETALRVLLAQPE</sequence>
<evidence type="ECO:0000313" key="3">
    <source>
        <dbReference type="Proteomes" id="UP000068210"/>
    </source>
</evidence>
<dbReference type="SUPFAM" id="SSF55826">
    <property type="entry name" value="YbaK/ProRS associated domain"/>
    <property type="match status" value="1"/>
</dbReference>
<dbReference type="STRING" id="1328314.Achr_3640"/>
<feature type="domain" description="HDOD" evidence="1">
    <location>
        <begin position="192"/>
        <end position="395"/>
    </location>
</feature>
<dbReference type="PANTHER" id="PTHR33525:SF3">
    <property type="entry name" value="RIBONUCLEASE Y"/>
    <property type="match status" value="1"/>
</dbReference>
<dbReference type="Pfam" id="PF08668">
    <property type="entry name" value="HDOD"/>
    <property type="match status" value="1"/>
</dbReference>
<dbReference type="PANTHER" id="PTHR33525">
    <property type="match status" value="1"/>
</dbReference>
<reference evidence="2 3" key="1">
    <citation type="journal article" date="2015" name="PLoS ONE">
        <title>Azotobacter Genomes: The Genome of Azotobacter chroococcum NCIMB 8003 (ATCC 4412).</title>
        <authorList>
            <person name="Robson R.L."/>
            <person name="Jones R."/>
            <person name="Robson R.M."/>
            <person name="Schwartz A."/>
            <person name="Richardson T.H."/>
        </authorList>
    </citation>
    <scope>NUCLEOTIDE SEQUENCE [LARGE SCALE GENOMIC DNA]</scope>
    <source>
        <strain evidence="2 3">NCIMB 8003</strain>
    </source>
</reference>
<evidence type="ECO:0000313" key="2">
    <source>
        <dbReference type="EMBL" id="AJE19870.1"/>
    </source>
</evidence>
<dbReference type="PIRSF" id="PIRSF036888">
    <property type="entry name" value="HDGYPm_UCP036888"/>
    <property type="match status" value="1"/>
</dbReference>